<keyword evidence="7" id="KW-1133">Transmembrane helix</keyword>
<gene>
    <name evidence="8" type="ORF">HOP12_14865</name>
</gene>
<keyword evidence="4" id="KW-0378">Hydrolase</keyword>
<evidence type="ECO:0000256" key="4">
    <source>
        <dbReference type="ARBA" id="ARBA00022801"/>
    </source>
</evidence>
<feature type="transmembrane region" description="Helical" evidence="7">
    <location>
        <begin position="87"/>
        <end position="109"/>
    </location>
</feature>
<evidence type="ECO:0000256" key="2">
    <source>
        <dbReference type="ARBA" id="ARBA00007931"/>
    </source>
</evidence>
<keyword evidence="7" id="KW-0472">Membrane</keyword>
<comment type="caution">
    <text evidence="8">The sequence shown here is derived from an EMBL/GenBank/DDBJ whole genome shotgun (WGS) entry which is preliminary data.</text>
</comment>
<evidence type="ECO:0000256" key="5">
    <source>
        <dbReference type="ARBA" id="ARBA00022833"/>
    </source>
</evidence>
<evidence type="ECO:0000313" key="9">
    <source>
        <dbReference type="Proteomes" id="UP000580839"/>
    </source>
</evidence>
<comment type="cofactor">
    <cofactor evidence="1">
        <name>Zn(2+)</name>
        <dbReference type="ChEBI" id="CHEBI:29105"/>
    </cofactor>
</comment>
<keyword evidence="5" id="KW-0862">Zinc</keyword>
<feature type="transmembrane region" description="Helical" evidence="7">
    <location>
        <begin position="50"/>
        <end position="75"/>
    </location>
</feature>
<dbReference type="Proteomes" id="UP000580839">
    <property type="component" value="Unassembled WGS sequence"/>
</dbReference>
<dbReference type="PANTHER" id="PTHR39188:SF3">
    <property type="entry name" value="STAGE IV SPORULATION PROTEIN FB"/>
    <property type="match status" value="1"/>
</dbReference>
<feature type="transmembrane region" description="Helical" evidence="7">
    <location>
        <begin position="121"/>
        <end position="140"/>
    </location>
</feature>
<dbReference type="GO" id="GO:0008237">
    <property type="term" value="F:metallopeptidase activity"/>
    <property type="evidence" value="ECO:0007669"/>
    <property type="project" value="UniProtKB-KW"/>
</dbReference>
<evidence type="ECO:0000256" key="7">
    <source>
        <dbReference type="SAM" id="Phobius"/>
    </source>
</evidence>
<comment type="similarity">
    <text evidence="2">Belongs to the peptidase M50B family.</text>
</comment>
<keyword evidence="3 8" id="KW-0645">Protease</keyword>
<name>A0A849SRZ8_UNCEI</name>
<evidence type="ECO:0000313" key="8">
    <source>
        <dbReference type="EMBL" id="NOT35424.1"/>
    </source>
</evidence>
<feature type="transmembrane region" description="Helical" evidence="7">
    <location>
        <begin position="212"/>
        <end position="245"/>
    </location>
</feature>
<accession>A0A849SRZ8</accession>
<evidence type="ECO:0000256" key="6">
    <source>
        <dbReference type="ARBA" id="ARBA00023049"/>
    </source>
</evidence>
<evidence type="ECO:0000256" key="3">
    <source>
        <dbReference type="ARBA" id="ARBA00022670"/>
    </source>
</evidence>
<protein>
    <submittedName>
        <fullName evidence="8">Site-2 protease family protein</fullName>
    </submittedName>
</protein>
<dbReference type="PANTHER" id="PTHR39188">
    <property type="entry name" value="MEMBRANE-ASSOCIATED ZINC METALLOPROTEASE M50B"/>
    <property type="match status" value="1"/>
</dbReference>
<dbReference type="EMBL" id="JABFRW010000195">
    <property type="protein sequence ID" value="NOT35424.1"/>
    <property type="molecule type" value="Genomic_DNA"/>
</dbReference>
<organism evidence="8 9">
    <name type="scientific">Eiseniibacteriota bacterium</name>
    <dbReference type="NCBI Taxonomy" id="2212470"/>
    <lineage>
        <taxon>Bacteria</taxon>
        <taxon>Candidatus Eiseniibacteriota</taxon>
    </lineage>
</organism>
<proteinExistence type="inferred from homology"/>
<dbReference type="AlphaFoldDB" id="A0A849SRZ8"/>
<feature type="transmembrane region" description="Helical" evidence="7">
    <location>
        <begin position="178"/>
        <end position="200"/>
    </location>
</feature>
<feature type="transmembrane region" description="Helical" evidence="7">
    <location>
        <begin position="265"/>
        <end position="285"/>
    </location>
</feature>
<keyword evidence="7" id="KW-0812">Transmembrane</keyword>
<sequence>MTTPPGDDEARRRIENLRAVMAGAQPAASIKPAAGPSAEPHASHRKRNGILGVIGTAFVVIVSKLKFLGLLASVLKFKTLATMLLSIGLYAFEWGWAFAAGFVLLIFVHELGHAVVLKHEGIPAGAPVFIPFLGAFIAMRGMPRDAYVEAKVAIGGPVLGSLAAWAVLGVGLAMNHPLLVTLGHSGILLNLFNLIPVSPLDGGRIAGAFTRTFWIAGYVLGIGAFALTRSPILLIALAVGLITLWQRWRHPVPGYHDIPRAQRLAIGLGYALLLVALALTLPIGMDLHPRIAR</sequence>
<dbReference type="CDD" id="cd06160">
    <property type="entry name" value="S2P-M50_like_2"/>
    <property type="match status" value="1"/>
</dbReference>
<feature type="transmembrane region" description="Helical" evidence="7">
    <location>
        <begin position="152"/>
        <end position="172"/>
    </location>
</feature>
<evidence type="ECO:0000256" key="1">
    <source>
        <dbReference type="ARBA" id="ARBA00001947"/>
    </source>
</evidence>
<keyword evidence="6" id="KW-0482">Metalloprotease</keyword>
<dbReference type="GO" id="GO:0006508">
    <property type="term" value="P:proteolysis"/>
    <property type="evidence" value="ECO:0007669"/>
    <property type="project" value="UniProtKB-KW"/>
</dbReference>
<reference evidence="8 9" key="1">
    <citation type="submission" date="2020-04" db="EMBL/GenBank/DDBJ databases">
        <title>Metagenomic profiling of ammonia- and methane-oxidizing microorganisms in a Dutch drinking water treatment plant.</title>
        <authorList>
            <person name="Poghosyan L."/>
            <person name="Leucker S."/>
        </authorList>
    </citation>
    <scope>NUCLEOTIDE SEQUENCE [LARGE SCALE GENOMIC DNA]</scope>
    <source>
        <strain evidence="8">S-RSF-IL-03</strain>
    </source>
</reference>